<dbReference type="InterPro" id="IPR036397">
    <property type="entry name" value="RNaseH_sf"/>
</dbReference>
<accession>A0ABQ9GX91</accession>
<dbReference type="Gene3D" id="3.30.420.10">
    <property type="entry name" value="Ribonuclease H-like superfamily/Ribonuclease H"/>
    <property type="match status" value="1"/>
</dbReference>
<name>A0ABQ9GX91_9NEOP</name>
<dbReference type="Pfam" id="PF18701">
    <property type="entry name" value="DUF5641"/>
    <property type="match status" value="1"/>
</dbReference>
<dbReference type="Proteomes" id="UP001159363">
    <property type="component" value="Chromosome 7"/>
</dbReference>
<organism evidence="2 3">
    <name type="scientific">Dryococelus australis</name>
    <dbReference type="NCBI Taxonomy" id="614101"/>
    <lineage>
        <taxon>Eukaryota</taxon>
        <taxon>Metazoa</taxon>
        <taxon>Ecdysozoa</taxon>
        <taxon>Arthropoda</taxon>
        <taxon>Hexapoda</taxon>
        <taxon>Insecta</taxon>
        <taxon>Pterygota</taxon>
        <taxon>Neoptera</taxon>
        <taxon>Polyneoptera</taxon>
        <taxon>Phasmatodea</taxon>
        <taxon>Verophasmatodea</taxon>
        <taxon>Anareolatae</taxon>
        <taxon>Phasmatidae</taxon>
        <taxon>Eurycanthinae</taxon>
        <taxon>Dryococelus</taxon>
    </lineage>
</organism>
<protein>
    <recommendedName>
        <fullName evidence="1">DUF5641 domain-containing protein</fullName>
    </recommendedName>
</protein>
<dbReference type="EMBL" id="JARBHB010000008">
    <property type="protein sequence ID" value="KAJ8876623.1"/>
    <property type="molecule type" value="Genomic_DNA"/>
</dbReference>
<sequence length="231" mass="26645">MELVPEEEITNYILPQYYPLPPIINLKIISSRPLQHWQEQESEWHFIPPRASHFSGLWEAGVRSMKHNSRRAVVLAILSHEGMYTVLTEIKACLNSWPRTPMSSEPSDLKVLTPTHFLMDDSLTAIPEPNLTFLPRNTHAGSMWMKKYVMEIQQRAKRRIQGPNVYLDSLVWVKEDNVPPLCWKLARVKQLHPGKDGDVRVVTVPTAWGELKRAISQLCPLPKERIIQVES</sequence>
<proteinExistence type="predicted"/>
<dbReference type="InterPro" id="IPR040676">
    <property type="entry name" value="DUF5641"/>
</dbReference>
<comment type="caution">
    <text evidence="2">The sequence shown here is derived from an EMBL/GenBank/DDBJ whole genome shotgun (WGS) entry which is preliminary data.</text>
</comment>
<feature type="domain" description="DUF5641" evidence="1">
    <location>
        <begin position="142"/>
        <end position="221"/>
    </location>
</feature>
<evidence type="ECO:0000259" key="1">
    <source>
        <dbReference type="Pfam" id="PF18701"/>
    </source>
</evidence>
<gene>
    <name evidence="2" type="ORF">PR048_021068</name>
</gene>
<evidence type="ECO:0000313" key="3">
    <source>
        <dbReference type="Proteomes" id="UP001159363"/>
    </source>
</evidence>
<dbReference type="PANTHER" id="PTHR47331">
    <property type="entry name" value="PHD-TYPE DOMAIN-CONTAINING PROTEIN"/>
    <property type="match status" value="1"/>
</dbReference>
<keyword evidence="3" id="KW-1185">Reference proteome</keyword>
<evidence type="ECO:0000313" key="2">
    <source>
        <dbReference type="EMBL" id="KAJ8876623.1"/>
    </source>
</evidence>
<reference evidence="2 3" key="1">
    <citation type="submission" date="2023-02" db="EMBL/GenBank/DDBJ databases">
        <title>LHISI_Scaffold_Assembly.</title>
        <authorList>
            <person name="Stuart O.P."/>
            <person name="Cleave R."/>
            <person name="Magrath M.J.L."/>
            <person name="Mikheyev A.S."/>
        </authorList>
    </citation>
    <scope>NUCLEOTIDE SEQUENCE [LARGE SCALE GENOMIC DNA]</scope>
    <source>
        <strain evidence="2">Daus_M_001</strain>
        <tissue evidence="2">Leg muscle</tissue>
    </source>
</reference>